<sequence>MLSAIEAGTSSIYCGNQCRWYHGFFDRSIEGTPGPGTAGSGGLSPRCSITYKYAKPFDPDYWADEYSTEYLCILGNNEKFPKSVSKREVMAKCGQADAEQEHSECQKAKAEIESDGSKVLHCGKCSSCSTFHDMAVMDKTKTTITSHMTDCSAKWSLGLLDFPRFPPDSASLIKCLREKGIDFTEDSAEAWEDPANKPSCMQTWVDNIVNDKMLCMWHCLTKFIKTKNSGDFARDQCLQCDEYTSGPAFIKGAGANRRSTGIRSDIKRTQLDGTEWVEKICPIGFYSQPPPALPEASSICITNHAWYSLRWAFENSSGNVVGPWAQYPVFHKKVCMDLNKIIPPPGPGTYRARVVPVGGLGHYTTTPEVTFKPGVDRQISITCRGTTLNPSCTIDGK</sequence>
<evidence type="ECO:0000313" key="2">
    <source>
        <dbReference type="Proteomes" id="UP000013827"/>
    </source>
</evidence>
<dbReference type="EnsemblProtists" id="EOD14413">
    <property type="protein sequence ID" value="EOD14413"/>
    <property type="gene ID" value="EMIHUDRAFT_103477"/>
</dbReference>
<dbReference type="RefSeq" id="XP_005766842.1">
    <property type="nucleotide sequence ID" value="XM_005766785.1"/>
</dbReference>
<dbReference type="AlphaFoldDB" id="A0A0D3IT28"/>
<accession>A0A0D3IT28</accession>
<organism evidence="1 2">
    <name type="scientific">Emiliania huxleyi (strain CCMP1516)</name>
    <dbReference type="NCBI Taxonomy" id="280463"/>
    <lineage>
        <taxon>Eukaryota</taxon>
        <taxon>Haptista</taxon>
        <taxon>Haptophyta</taxon>
        <taxon>Prymnesiophyceae</taxon>
        <taxon>Isochrysidales</taxon>
        <taxon>Noelaerhabdaceae</taxon>
        <taxon>Emiliania</taxon>
    </lineage>
</organism>
<dbReference type="PANTHER" id="PTHR40535:SF1">
    <property type="entry name" value="CHROMOSOME UNDETERMINED SCAFFOLD_9, WHOLE GENOME SHOTGUN SEQUENCE"/>
    <property type="match status" value="1"/>
</dbReference>
<reference evidence="2" key="1">
    <citation type="journal article" date="2013" name="Nature">
        <title>Pan genome of the phytoplankton Emiliania underpins its global distribution.</title>
        <authorList>
            <person name="Read B.A."/>
            <person name="Kegel J."/>
            <person name="Klute M.J."/>
            <person name="Kuo A."/>
            <person name="Lefebvre S.C."/>
            <person name="Maumus F."/>
            <person name="Mayer C."/>
            <person name="Miller J."/>
            <person name="Monier A."/>
            <person name="Salamov A."/>
            <person name="Young J."/>
            <person name="Aguilar M."/>
            <person name="Claverie J.M."/>
            <person name="Frickenhaus S."/>
            <person name="Gonzalez K."/>
            <person name="Herman E.K."/>
            <person name="Lin Y.C."/>
            <person name="Napier J."/>
            <person name="Ogata H."/>
            <person name="Sarno A.F."/>
            <person name="Shmutz J."/>
            <person name="Schroeder D."/>
            <person name="de Vargas C."/>
            <person name="Verret F."/>
            <person name="von Dassow P."/>
            <person name="Valentin K."/>
            <person name="Van de Peer Y."/>
            <person name="Wheeler G."/>
            <person name="Dacks J.B."/>
            <person name="Delwiche C.F."/>
            <person name="Dyhrman S.T."/>
            <person name="Glockner G."/>
            <person name="John U."/>
            <person name="Richards T."/>
            <person name="Worden A.Z."/>
            <person name="Zhang X."/>
            <person name="Grigoriev I.V."/>
            <person name="Allen A.E."/>
            <person name="Bidle K."/>
            <person name="Borodovsky M."/>
            <person name="Bowler C."/>
            <person name="Brownlee C."/>
            <person name="Cock J.M."/>
            <person name="Elias M."/>
            <person name="Gladyshev V.N."/>
            <person name="Groth M."/>
            <person name="Guda C."/>
            <person name="Hadaegh A."/>
            <person name="Iglesias-Rodriguez M.D."/>
            <person name="Jenkins J."/>
            <person name="Jones B.M."/>
            <person name="Lawson T."/>
            <person name="Leese F."/>
            <person name="Lindquist E."/>
            <person name="Lobanov A."/>
            <person name="Lomsadze A."/>
            <person name="Malik S.B."/>
            <person name="Marsh M.E."/>
            <person name="Mackinder L."/>
            <person name="Mock T."/>
            <person name="Mueller-Roeber B."/>
            <person name="Pagarete A."/>
            <person name="Parker M."/>
            <person name="Probert I."/>
            <person name="Quesneville H."/>
            <person name="Raines C."/>
            <person name="Rensing S.A."/>
            <person name="Riano-Pachon D.M."/>
            <person name="Richier S."/>
            <person name="Rokitta S."/>
            <person name="Shiraiwa Y."/>
            <person name="Soanes D.M."/>
            <person name="van der Giezen M."/>
            <person name="Wahlund T.M."/>
            <person name="Williams B."/>
            <person name="Wilson W."/>
            <person name="Wolfe G."/>
            <person name="Wurch L.L."/>
        </authorList>
    </citation>
    <scope>NUCLEOTIDE SEQUENCE</scope>
</reference>
<protein>
    <submittedName>
        <fullName evidence="1">Uncharacterized protein</fullName>
    </submittedName>
</protein>
<dbReference type="PaxDb" id="2903-EOD14413"/>
<evidence type="ECO:0000313" key="1">
    <source>
        <dbReference type="EnsemblProtists" id="EOD14413"/>
    </source>
</evidence>
<keyword evidence="2" id="KW-1185">Reference proteome</keyword>
<name>A0A0D3IT28_EMIH1</name>
<dbReference type="HOGENOM" id="CLU_695283_0_0_1"/>
<proteinExistence type="predicted"/>
<dbReference type="Proteomes" id="UP000013827">
    <property type="component" value="Unassembled WGS sequence"/>
</dbReference>
<dbReference type="PANTHER" id="PTHR40535">
    <property type="entry name" value="CHROMOSOME UNDETERMINED SCAFFOLD_9, WHOLE GENOME SHOTGUN SEQUENCE"/>
    <property type="match status" value="1"/>
</dbReference>
<reference evidence="1" key="2">
    <citation type="submission" date="2024-10" db="UniProtKB">
        <authorList>
            <consortium name="EnsemblProtists"/>
        </authorList>
    </citation>
    <scope>IDENTIFICATION</scope>
</reference>
<dbReference type="GeneID" id="17260567"/>
<dbReference type="KEGG" id="ehx:EMIHUDRAFT_103477"/>